<organism evidence="1 2">
    <name type="scientific">Trichinella pseudospiralis</name>
    <name type="common">Parasitic roundworm</name>
    <dbReference type="NCBI Taxonomy" id="6337"/>
    <lineage>
        <taxon>Eukaryota</taxon>
        <taxon>Metazoa</taxon>
        <taxon>Ecdysozoa</taxon>
        <taxon>Nematoda</taxon>
        <taxon>Enoplea</taxon>
        <taxon>Dorylaimia</taxon>
        <taxon>Trichinellida</taxon>
        <taxon>Trichinellidae</taxon>
        <taxon>Trichinella</taxon>
    </lineage>
</organism>
<dbReference type="Proteomes" id="UP000054826">
    <property type="component" value="Unassembled WGS sequence"/>
</dbReference>
<evidence type="ECO:0000313" key="1">
    <source>
        <dbReference type="EMBL" id="KRZ39173.1"/>
    </source>
</evidence>
<dbReference type="AlphaFoldDB" id="A0A0V1JXC3"/>
<comment type="caution">
    <text evidence="1">The sequence shown here is derived from an EMBL/GenBank/DDBJ whole genome shotgun (WGS) entry which is preliminary data.</text>
</comment>
<sequence length="198" mass="22522">MHHFSIVKALFPLSRPCGSACSVLQYCTKKPTLATDNIFSSAEYFVRKDFIKSIAFVLPQPYLRSRLDCKSLNKNYDYRLKLNCLSLDQVAHSGYWHRNKKKICKFCHRKDDRKTKTVCSECTRHVCSFYAKMPCINCAAKAAEEGGSSEPHAITNDQITQATTQGIWKPQDCIHLGYCTLLFEAVSSKTSTSRFLKT</sequence>
<dbReference type="EMBL" id="JYDV01000037">
    <property type="protein sequence ID" value="KRZ39173.1"/>
    <property type="molecule type" value="Genomic_DNA"/>
</dbReference>
<proteinExistence type="predicted"/>
<reference evidence="1 2" key="1">
    <citation type="submission" date="2015-01" db="EMBL/GenBank/DDBJ databases">
        <title>Evolution of Trichinella species and genotypes.</title>
        <authorList>
            <person name="Korhonen P.K."/>
            <person name="Edoardo P."/>
            <person name="Giuseppe L.R."/>
            <person name="Gasser R.B."/>
        </authorList>
    </citation>
    <scope>NUCLEOTIDE SEQUENCE [LARGE SCALE GENOMIC DNA]</scope>
    <source>
        <strain evidence="1">ISS176</strain>
    </source>
</reference>
<gene>
    <name evidence="1" type="ORF">T4C_11996</name>
</gene>
<accession>A0A0V1JXC3</accession>
<protein>
    <submittedName>
        <fullName evidence="1">Uncharacterized protein</fullName>
    </submittedName>
</protein>
<name>A0A0V1JXC3_TRIPS</name>
<evidence type="ECO:0000313" key="2">
    <source>
        <dbReference type="Proteomes" id="UP000054826"/>
    </source>
</evidence>